<dbReference type="PROSITE" id="PS00095">
    <property type="entry name" value="C5_MTASE_2"/>
    <property type="match status" value="1"/>
</dbReference>
<dbReference type="PROSITE" id="PS51679">
    <property type="entry name" value="SAM_MT_C5"/>
    <property type="match status" value="1"/>
</dbReference>
<dbReference type="Proteomes" id="UP000469763">
    <property type="component" value="Unassembled WGS sequence"/>
</dbReference>
<evidence type="ECO:0000256" key="1">
    <source>
        <dbReference type="ARBA" id="ARBA00011975"/>
    </source>
</evidence>
<evidence type="ECO:0000313" key="8">
    <source>
        <dbReference type="EMBL" id="NEG79353.1"/>
    </source>
</evidence>
<evidence type="ECO:0000313" key="9">
    <source>
        <dbReference type="Proteomes" id="UP000469763"/>
    </source>
</evidence>
<dbReference type="RefSeq" id="WP_152351167.1">
    <property type="nucleotide sequence ID" value="NZ_WBSN01000026.1"/>
</dbReference>
<dbReference type="InterPro" id="IPR050390">
    <property type="entry name" value="C5-Methyltransferase"/>
</dbReference>
<dbReference type="InterPro" id="IPR031303">
    <property type="entry name" value="C5_meth_CS"/>
</dbReference>
<keyword evidence="4 6" id="KW-0949">S-adenosyl-L-methionine</keyword>
<dbReference type="GO" id="GO:0009307">
    <property type="term" value="P:DNA restriction-modification system"/>
    <property type="evidence" value="ECO:0007669"/>
    <property type="project" value="UniProtKB-KW"/>
</dbReference>
<protein>
    <recommendedName>
        <fullName evidence="1">DNA (cytosine-5-)-methyltransferase</fullName>
        <ecNumber evidence="1">2.1.1.37</ecNumber>
    </recommendedName>
</protein>
<dbReference type="AlphaFoldDB" id="A0A7K3TM58"/>
<feature type="active site" evidence="6">
    <location>
        <position position="134"/>
    </location>
</feature>
<dbReference type="OrthoDB" id="9813719at2"/>
<comment type="caution">
    <text evidence="8">The sequence shown here is derived from an EMBL/GenBank/DDBJ whole genome shotgun (WGS) entry which is preliminary data.</text>
</comment>
<sequence>MSEKIRVIDLFAGPGGLGEGFSSLLDADGERIFQIVMSVEMEKSAHSTLRLRSFFRKIYDLHHRIPEQYLAYMANPDAAHLEDLKKAFPDQWAYADHEAVQGKLVEGDPSYVEEAKRRLVGYSGYTVIIGGPPCQAYSLVGRARRTNDPTLQGDVKQTLYKCYLSFLEGLQPDIFVMENVKGILSARLHNEGVLGMIRADIDKAGYNLHSLVVDDPRRSSDYIVRSEQYGIPQARHRVILLGIRKDHDFVPDQLRPSHHPSTVRDALLGIPSLRSDFSRRSRDYIKENWDDYVLNAARYESLHCGDPQLAEQLSGLTAADLPSMCYSDHIDDEGRNLLSDWYRGRLDDAGSRLLTNHAARSHMASDLDRYLFCAAYAAVHGKAAKLDDFPAYLLPNHRNVEQSVSEHRLKTVEFADRFRPQLYDAPSTTITSHISKDGHYFIHPDFRQCRSLTVREAARLQTFPDDYFFEGNRTLQFQQVGNAVPPLLANQIAQIVARCLGRYAENYFDAEAHRSDSNN</sequence>
<evidence type="ECO:0000256" key="5">
    <source>
        <dbReference type="ARBA" id="ARBA00022747"/>
    </source>
</evidence>
<dbReference type="PANTHER" id="PTHR10629:SF52">
    <property type="entry name" value="DNA (CYTOSINE-5)-METHYLTRANSFERASE 1"/>
    <property type="match status" value="1"/>
</dbReference>
<dbReference type="Gene3D" id="3.40.50.150">
    <property type="entry name" value="Vaccinia Virus protein VP39"/>
    <property type="match status" value="1"/>
</dbReference>
<evidence type="ECO:0000256" key="7">
    <source>
        <dbReference type="RuleBase" id="RU000416"/>
    </source>
</evidence>
<keyword evidence="9" id="KW-1185">Reference proteome</keyword>
<dbReference type="GO" id="GO:0003677">
    <property type="term" value="F:DNA binding"/>
    <property type="evidence" value="ECO:0007669"/>
    <property type="project" value="TreeGrafter"/>
</dbReference>
<dbReference type="SUPFAM" id="SSF53335">
    <property type="entry name" value="S-adenosyl-L-methionine-dependent methyltransferases"/>
    <property type="match status" value="1"/>
</dbReference>
<evidence type="ECO:0000256" key="4">
    <source>
        <dbReference type="ARBA" id="ARBA00022691"/>
    </source>
</evidence>
<dbReference type="InterPro" id="IPR001525">
    <property type="entry name" value="C5_MeTfrase"/>
</dbReference>
<dbReference type="PANTHER" id="PTHR10629">
    <property type="entry name" value="CYTOSINE-SPECIFIC METHYLTRANSFERASE"/>
    <property type="match status" value="1"/>
</dbReference>
<dbReference type="EC" id="2.1.1.37" evidence="1"/>
<dbReference type="InterPro" id="IPR029063">
    <property type="entry name" value="SAM-dependent_MTases_sf"/>
</dbReference>
<gene>
    <name evidence="8" type="primary">dcm</name>
    <name evidence="8" type="ORF">GFD22_10325</name>
</gene>
<keyword evidence="2 6" id="KW-0489">Methyltransferase</keyword>
<evidence type="ECO:0000256" key="3">
    <source>
        <dbReference type="ARBA" id="ARBA00022679"/>
    </source>
</evidence>
<dbReference type="NCBIfam" id="TIGR00675">
    <property type="entry name" value="dcm"/>
    <property type="match status" value="1"/>
</dbReference>
<organism evidence="8 9">
    <name type="scientific">Bifidobacterium avesanii</name>
    <dbReference type="NCBI Taxonomy" id="1798157"/>
    <lineage>
        <taxon>Bacteria</taxon>
        <taxon>Bacillati</taxon>
        <taxon>Actinomycetota</taxon>
        <taxon>Actinomycetes</taxon>
        <taxon>Bifidobacteriales</taxon>
        <taxon>Bifidobacteriaceae</taxon>
        <taxon>Bifidobacterium</taxon>
    </lineage>
</organism>
<name>A0A7K3TM58_9BIFI</name>
<comment type="similarity">
    <text evidence="6 7">Belongs to the class I-like SAM-binding methyltransferase superfamily. C5-methyltransferase family.</text>
</comment>
<dbReference type="EMBL" id="WHZY01000024">
    <property type="protein sequence ID" value="NEG79353.1"/>
    <property type="molecule type" value="Genomic_DNA"/>
</dbReference>
<reference evidence="8 9" key="1">
    <citation type="submission" date="2019-10" db="EMBL/GenBank/DDBJ databases">
        <title>Bifidobacterium from non-human primates.</title>
        <authorList>
            <person name="Modesto M."/>
        </authorList>
    </citation>
    <scope>NUCLEOTIDE SEQUENCE [LARGE SCALE GENOMIC DNA]</scope>
    <source>
        <strain evidence="8 9">TREC</strain>
    </source>
</reference>
<accession>A0A7K3TM58</accession>
<keyword evidence="5" id="KW-0680">Restriction system</keyword>
<dbReference type="Gene3D" id="3.90.120.10">
    <property type="entry name" value="DNA Methylase, subunit A, domain 2"/>
    <property type="match status" value="1"/>
</dbReference>
<dbReference type="GO" id="GO:0032259">
    <property type="term" value="P:methylation"/>
    <property type="evidence" value="ECO:0007669"/>
    <property type="project" value="UniProtKB-KW"/>
</dbReference>
<dbReference type="GO" id="GO:0044027">
    <property type="term" value="P:negative regulation of gene expression via chromosomal CpG island methylation"/>
    <property type="evidence" value="ECO:0007669"/>
    <property type="project" value="TreeGrafter"/>
</dbReference>
<dbReference type="PRINTS" id="PR00105">
    <property type="entry name" value="C5METTRFRASE"/>
</dbReference>
<evidence type="ECO:0000256" key="6">
    <source>
        <dbReference type="PROSITE-ProRule" id="PRU01016"/>
    </source>
</evidence>
<dbReference type="GO" id="GO:0003886">
    <property type="term" value="F:DNA (cytosine-5-)-methyltransferase activity"/>
    <property type="evidence" value="ECO:0007669"/>
    <property type="project" value="UniProtKB-EC"/>
</dbReference>
<proteinExistence type="inferred from homology"/>
<evidence type="ECO:0000256" key="2">
    <source>
        <dbReference type="ARBA" id="ARBA00022603"/>
    </source>
</evidence>
<dbReference type="Pfam" id="PF00145">
    <property type="entry name" value="DNA_methylase"/>
    <property type="match status" value="1"/>
</dbReference>
<keyword evidence="3 6" id="KW-0808">Transferase</keyword>